<evidence type="ECO:0000313" key="3">
    <source>
        <dbReference type="Proteomes" id="UP000001861"/>
    </source>
</evidence>
<dbReference type="AlphaFoldDB" id="A8N1I1"/>
<sequence length="464" mass="51131">MSQSEIYPRDDDPSDLDSCVSDAESHETISSTGCNSTVSVASADVASTSRSNLSSFGYSYSVHETSCDAVERFIPEYSATRSSLSLSVDLLGLPSVHRAQDSDERDGRFLDNESLRYFGVDLSYLSQPDGRNSWTLGLGVPPLPRDPSSSDDPSSHSTLSPLAAVSSVENESMTSVGTCHPAEEDATLDCQPWEPTNGRPPYSMTQSSDRNSQRFIQAIGVRYAPTNDVGCTPTPKGSSRPRQVFKGILGDVKKLGQRVKDQILKTHSRRPSGVSFSSERPSMTMSATEPLYPPSTEYARYSADTCRVTNLEFANSRVYPRAGIDAVSNRHSMHPRPPTPSTGLTFSKVNSLDIKEIKSIRRRTLPSSIENAQEPLPPSAPFERRPRPSSLVIMSGVDSRYDELRHLDTIQGSPVFSFGSNYGSRVHRLSNDFGYWSSHEHPAELRPKKPRWSSFSFLSKSSKR</sequence>
<dbReference type="InParanoid" id="A8N1I1"/>
<dbReference type="VEuPathDB" id="FungiDB:CC1G_06747"/>
<gene>
    <name evidence="2" type="ORF">CC1G_06747</name>
</gene>
<feature type="compositionally biased region" description="Polar residues" evidence="1">
    <location>
        <begin position="274"/>
        <end position="287"/>
    </location>
</feature>
<dbReference type="EMBL" id="AACS02000001">
    <property type="protein sequence ID" value="EAU93027.2"/>
    <property type="molecule type" value="Genomic_DNA"/>
</dbReference>
<organism evidence="2 3">
    <name type="scientific">Coprinopsis cinerea (strain Okayama-7 / 130 / ATCC MYA-4618 / FGSC 9003)</name>
    <name type="common">Inky cap fungus</name>
    <name type="synonym">Hormographiella aspergillata</name>
    <dbReference type="NCBI Taxonomy" id="240176"/>
    <lineage>
        <taxon>Eukaryota</taxon>
        <taxon>Fungi</taxon>
        <taxon>Dikarya</taxon>
        <taxon>Basidiomycota</taxon>
        <taxon>Agaricomycotina</taxon>
        <taxon>Agaricomycetes</taxon>
        <taxon>Agaricomycetidae</taxon>
        <taxon>Agaricales</taxon>
        <taxon>Agaricineae</taxon>
        <taxon>Psathyrellaceae</taxon>
        <taxon>Coprinopsis</taxon>
    </lineage>
</organism>
<proteinExistence type="predicted"/>
<protein>
    <submittedName>
        <fullName evidence="2">Uncharacterized protein</fullName>
    </submittedName>
</protein>
<comment type="caution">
    <text evidence="2">The sequence shown here is derived from an EMBL/GenBank/DDBJ whole genome shotgun (WGS) entry which is preliminary data.</text>
</comment>
<feature type="region of interest" description="Disordered" evidence="1">
    <location>
        <begin position="266"/>
        <end position="291"/>
    </location>
</feature>
<evidence type="ECO:0000313" key="2">
    <source>
        <dbReference type="EMBL" id="EAU93027.2"/>
    </source>
</evidence>
<dbReference type="RefSeq" id="XP_001828761.2">
    <property type="nucleotide sequence ID" value="XM_001828709.2"/>
</dbReference>
<keyword evidence="3" id="KW-1185">Reference proteome</keyword>
<dbReference type="OrthoDB" id="3071151at2759"/>
<dbReference type="Proteomes" id="UP000001861">
    <property type="component" value="Unassembled WGS sequence"/>
</dbReference>
<dbReference type="KEGG" id="cci:CC1G_06747"/>
<feature type="region of interest" description="Disordered" evidence="1">
    <location>
        <begin position="136"/>
        <end position="175"/>
    </location>
</feature>
<dbReference type="GeneID" id="6005187"/>
<feature type="region of interest" description="Disordered" evidence="1">
    <location>
        <begin position="1"/>
        <end position="34"/>
    </location>
</feature>
<evidence type="ECO:0000256" key="1">
    <source>
        <dbReference type="SAM" id="MobiDB-lite"/>
    </source>
</evidence>
<feature type="region of interest" description="Disordered" evidence="1">
    <location>
        <begin position="367"/>
        <end position="386"/>
    </location>
</feature>
<accession>A8N1I1</accession>
<feature type="compositionally biased region" description="Low complexity" evidence="1">
    <location>
        <begin position="146"/>
        <end position="162"/>
    </location>
</feature>
<reference evidence="2 3" key="1">
    <citation type="journal article" date="2010" name="Proc. Natl. Acad. Sci. U.S.A.">
        <title>Insights into evolution of multicellular fungi from the assembled chromosomes of the mushroom Coprinopsis cinerea (Coprinus cinereus).</title>
        <authorList>
            <person name="Stajich J.E."/>
            <person name="Wilke S.K."/>
            <person name="Ahren D."/>
            <person name="Au C.H."/>
            <person name="Birren B.W."/>
            <person name="Borodovsky M."/>
            <person name="Burns C."/>
            <person name="Canback B."/>
            <person name="Casselton L.A."/>
            <person name="Cheng C.K."/>
            <person name="Deng J."/>
            <person name="Dietrich F.S."/>
            <person name="Fargo D.C."/>
            <person name="Farman M.L."/>
            <person name="Gathman A.C."/>
            <person name="Goldberg J."/>
            <person name="Guigo R."/>
            <person name="Hoegger P.J."/>
            <person name="Hooker J.B."/>
            <person name="Huggins A."/>
            <person name="James T.Y."/>
            <person name="Kamada T."/>
            <person name="Kilaru S."/>
            <person name="Kodira C."/>
            <person name="Kues U."/>
            <person name="Kupfer D."/>
            <person name="Kwan H.S."/>
            <person name="Lomsadze A."/>
            <person name="Li W."/>
            <person name="Lilly W.W."/>
            <person name="Ma L.J."/>
            <person name="Mackey A.J."/>
            <person name="Manning G."/>
            <person name="Martin F."/>
            <person name="Muraguchi H."/>
            <person name="Natvig D.O."/>
            <person name="Palmerini H."/>
            <person name="Ramesh M.A."/>
            <person name="Rehmeyer C.J."/>
            <person name="Roe B.A."/>
            <person name="Shenoy N."/>
            <person name="Stanke M."/>
            <person name="Ter-Hovhannisyan V."/>
            <person name="Tunlid A."/>
            <person name="Velagapudi R."/>
            <person name="Vision T.J."/>
            <person name="Zeng Q."/>
            <person name="Zolan M.E."/>
            <person name="Pukkila P.J."/>
        </authorList>
    </citation>
    <scope>NUCLEOTIDE SEQUENCE [LARGE SCALE GENOMIC DNA]</scope>
    <source>
        <strain evidence="3">Okayama-7 / 130 / ATCC MYA-4618 / FGSC 9003</strain>
    </source>
</reference>
<feature type="region of interest" description="Disordered" evidence="1">
    <location>
        <begin position="188"/>
        <end position="209"/>
    </location>
</feature>
<dbReference type="HOGENOM" id="CLU_589270_0_0_1"/>
<name>A8N1I1_COPC7</name>